<gene>
    <name evidence="1" type="ORF">PHYBLDRAFT_171134</name>
</gene>
<dbReference type="AlphaFoldDB" id="A0A167LTK7"/>
<accession>A0A167LTK7</accession>
<dbReference type="EMBL" id="KV440987">
    <property type="protein sequence ID" value="OAD71074.1"/>
    <property type="molecule type" value="Genomic_DNA"/>
</dbReference>
<dbReference type="Proteomes" id="UP000077315">
    <property type="component" value="Unassembled WGS sequence"/>
</dbReference>
<keyword evidence="2" id="KW-1185">Reference proteome</keyword>
<proteinExistence type="predicted"/>
<protein>
    <recommendedName>
        <fullName evidence="3">Retrotransposon gag domain-containing protein</fullName>
    </recommendedName>
</protein>
<evidence type="ECO:0000313" key="1">
    <source>
        <dbReference type="EMBL" id="OAD71074.1"/>
    </source>
</evidence>
<dbReference type="RefSeq" id="XP_018289114.1">
    <property type="nucleotide sequence ID" value="XM_018436520.1"/>
</dbReference>
<dbReference type="STRING" id="763407.A0A167LTK7"/>
<sequence length="189" mass="22119">MQTMLYNMPSSSSLASLGEHKSSNISKYLLVPEIFKQSWWWAIHEAKVTTWKVFSEEFKKQFASWQMENVWWTEMDETRQGAEQSVGDVALCLQELFGLVSLANEAQKIQILLKAHHPEIAYEVEKSGLPRSWDKLFSVETWSNFDTKSFLNKQNLHKFSQIFVPNLKSSILPLKNFFNFNHHNKIFIT</sequence>
<evidence type="ECO:0000313" key="2">
    <source>
        <dbReference type="Proteomes" id="UP000077315"/>
    </source>
</evidence>
<dbReference type="GeneID" id="28997426"/>
<dbReference type="VEuPathDB" id="FungiDB:PHYBLDRAFT_171134"/>
<dbReference type="InParanoid" id="A0A167LTK7"/>
<evidence type="ECO:0008006" key="3">
    <source>
        <dbReference type="Google" id="ProtNLM"/>
    </source>
</evidence>
<dbReference type="OrthoDB" id="2285313at2759"/>
<organism evidence="1 2">
    <name type="scientific">Phycomyces blakesleeanus (strain ATCC 8743b / DSM 1359 / FGSC 10004 / NBRC 33097 / NRRL 1555)</name>
    <dbReference type="NCBI Taxonomy" id="763407"/>
    <lineage>
        <taxon>Eukaryota</taxon>
        <taxon>Fungi</taxon>
        <taxon>Fungi incertae sedis</taxon>
        <taxon>Mucoromycota</taxon>
        <taxon>Mucoromycotina</taxon>
        <taxon>Mucoromycetes</taxon>
        <taxon>Mucorales</taxon>
        <taxon>Phycomycetaceae</taxon>
        <taxon>Phycomyces</taxon>
    </lineage>
</organism>
<name>A0A167LTK7_PHYB8</name>
<reference evidence="2" key="1">
    <citation type="submission" date="2015-06" db="EMBL/GenBank/DDBJ databases">
        <title>Expansion of signal transduction pathways in fungi by whole-genome duplication.</title>
        <authorList>
            <consortium name="DOE Joint Genome Institute"/>
            <person name="Corrochano L.M."/>
            <person name="Kuo A."/>
            <person name="Marcet-Houben M."/>
            <person name="Polaino S."/>
            <person name="Salamov A."/>
            <person name="Villalobos J.M."/>
            <person name="Alvarez M.I."/>
            <person name="Avalos J."/>
            <person name="Benito E.P."/>
            <person name="Benoit I."/>
            <person name="Burger G."/>
            <person name="Camino L.P."/>
            <person name="Canovas D."/>
            <person name="Cerda-Olmedo E."/>
            <person name="Cheng J.-F."/>
            <person name="Dominguez A."/>
            <person name="Elias M."/>
            <person name="Eslava A.P."/>
            <person name="Glaser F."/>
            <person name="Grimwood J."/>
            <person name="Gutierrez G."/>
            <person name="Heitman J."/>
            <person name="Henrissat B."/>
            <person name="Iturriaga E.A."/>
            <person name="Lang B.F."/>
            <person name="Lavin J.L."/>
            <person name="Lee S."/>
            <person name="Li W."/>
            <person name="Lindquist E."/>
            <person name="Lopez-Garcia S."/>
            <person name="Luque E.M."/>
            <person name="Marcos A.T."/>
            <person name="Martin J."/>
            <person name="McCluskey K."/>
            <person name="Medina H.R."/>
            <person name="Miralles-Duran A."/>
            <person name="Miyazaki A."/>
            <person name="Munoz-Torres E."/>
            <person name="Oguiza J.A."/>
            <person name="Ohm R."/>
            <person name="Olmedo M."/>
            <person name="Orejas M."/>
            <person name="Ortiz-Castellanos L."/>
            <person name="Pisabarro A.G."/>
            <person name="Rodriguez-Romero J."/>
            <person name="Ruiz-Herrera J."/>
            <person name="Ruiz-Vazquez R."/>
            <person name="Sanz C."/>
            <person name="Schackwitz W."/>
            <person name="Schmutz J."/>
            <person name="Shahriari M."/>
            <person name="Shelest E."/>
            <person name="Silva-Franco F."/>
            <person name="Soanes D."/>
            <person name="Syed K."/>
            <person name="Tagua V.G."/>
            <person name="Talbot N.J."/>
            <person name="Thon M."/>
            <person name="De vries R.P."/>
            <person name="Wiebenga A."/>
            <person name="Yadav J.S."/>
            <person name="Braun E.L."/>
            <person name="Baker S."/>
            <person name="Garre V."/>
            <person name="Horwitz B."/>
            <person name="Torres-Martinez S."/>
            <person name="Idnurm A."/>
            <person name="Herrera-Estrella A."/>
            <person name="Gabaldon T."/>
            <person name="Grigoriev I.V."/>
        </authorList>
    </citation>
    <scope>NUCLEOTIDE SEQUENCE [LARGE SCALE GENOMIC DNA]</scope>
    <source>
        <strain evidence="2">NRRL 1555(-)</strain>
    </source>
</reference>